<dbReference type="PANTHER" id="PTHR34975">
    <property type="entry name" value="SPORE GERMINATION PROTEIN A2"/>
    <property type="match status" value="1"/>
</dbReference>
<evidence type="ECO:0000313" key="9">
    <source>
        <dbReference type="EMBL" id="EAX46626.1"/>
    </source>
</evidence>
<feature type="transmembrane region" description="Helical" evidence="8">
    <location>
        <begin position="333"/>
        <end position="357"/>
    </location>
</feature>
<dbReference type="Pfam" id="PF03845">
    <property type="entry name" value="Spore_permease"/>
    <property type="match status" value="1"/>
</dbReference>
<evidence type="ECO:0000256" key="7">
    <source>
        <dbReference type="ARBA" id="ARBA00023136"/>
    </source>
</evidence>
<evidence type="ECO:0000313" key="10">
    <source>
        <dbReference type="Proteomes" id="UP000005139"/>
    </source>
</evidence>
<dbReference type="GO" id="GO:0016020">
    <property type="term" value="C:membrane"/>
    <property type="evidence" value="ECO:0007669"/>
    <property type="project" value="UniProtKB-SubCell"/>
</dbReference>
<gene>
    <name evidence="9" type="ORF">TcarDRAFT_0320</name>
</gene>
<evidence type="ECO:0000256" key="1">
    <source>
        <dbReference type="ARBA" id="ARBA00004141"/>
    </source>
</evidence>
<evidence type="ECO:0000256" key="2">
    <source>
        <dbReference type="ARBA" id="ARBA00007998"/>
    </source>
</evidence>
<keyword evidence="3" id="KW-0813">Transport</keyword>
<evidence type="ECO:0000256" key="4">
    <source>
        <dbReference type="ARBA" id="ARBA00022544"/>
    </source>
</evidence>
<dbReference type="GO" id="GO:0009847">
    <property type="term" value="P:spore germination"/>
    <property type="evidence" value="ECO:0007669"/>
    <property type="project" value="InterPro"/>
</dbReference>
<name>A1HTL3_9FIRM</name>
<organism evidence="9 10">
    <name type="scientific">Thermosinus carboxydivorans Nor1</name>
    <dbReference type="NCBI Taxonomy" id="401526"/>
    <lineage>
        <taxon>Bacteria</taxon>
        <taxon>Bacillati</taxon>
        <taxon>Bacillota</taxon>
        <taxon>Negativicutes</taxon>
        <taxon>Selenomonadales</taxon>
        <taxon>Sporomusaceae</taxon>
        <taxon>Thermosinus</taxon>
    </lineage>
</organism>
<evidence type="ECO:0000256" key="8">
    <source>
        <dbReference type="SAM" id="Phobius"/>
    </source>
</evidence>
<feature type="transmembrane region" description="Helical" evidence="8">
    <location>
        <begin position="188"/>
        <end position="205"/>
    </location>
</feature>
<evidence type="ECO:0000256" key="3">
    <source>
        <dbReference type="ARBA" id="ARBA00022448"/>
    </source>
</evidence>
<comment type="caution">
    <text evidence="9">The sequence shown here is derived from an EMBL/GenBank/DDBJ whole genome shotgun (WGS) entry which is preliminary data.</text>
</comment>
<protein>
    <submittedName>
        <fullName evidence="9">Spore germination protein</fullName>
    </submittedName>
</protein>
<dbReference type="EMBL" id="AAWL01000026">
    <property type="protein sequence ID" value="EAX46626.1"/>
    <property type="molecule type" value="Genomic_DNA"/>
</dbReference>
<comment type="similarity">
    <text evidence="2">Belongs to the amino acid-polyamine-organocation (APC) superfamily. Spore germination protein (SGP) (TC 2.A.3.9) family.</text>
</comment>
<reference evidence="9 10" key="1">
    <citation type="submission" date="2007-01" db="EMBL/GenBank/DDBJ databases">
        <title>Annotation of the draft genome assembly of Thermosinus carboxydivorans Nor1.</title>
        <authorList>
            <consortium name="US DOE Joint Genome Institute (JGI-ORNL)"/>
            <person name="Larimer F."/>
            <person name="Land M."/>
            <person name="Hauser L."/>
        </authorList>
    </citation>
    <scope>NUCLEOTIDE SEQUENCE [LARGE SCALE GENOMIC DNA]</scope>
    <source>
        <strain evidence="9 10">Nor1</strain>
    </source>
</reference>
<proteinExistence type="inferred from homology"/>
<feature type="transmembrane region" description="Helical" evidence="8">
    <location>
        <begin position="146"/>
        <end position="168"/>
    </location>
</feature>
<dbReference type="RefSeq" id="WP_007290366.1">
    <property type="nucleotide sequence ID" value="NZ_AAWL01000026.1"/>
</dbReference>
<dbReference type="AlphaFoldDB" id="A1HTL3"/>
<feature type="transmembrane region" description="Helical" evidence="8">
    <location>
        <begin position="39"/>
        <end position="63"/>
    </location>
</feature>
<dbReference type="Proteomes" id="UP000005139">
    <property type="component" value="Unassembled WGS sequence"/>
</dbReference>
<keyword evidence="5 8" id="KW-0812">Transmembrane</keyword>
<sequence length="369" mass="39919">MTYEPGRMGIAEGLALAFVLTIPRIFLTAPANQIDIAAGLAWLMPLASGLGAFVGFCLLIFVLSRIPGSDLVGAAYHLLGRVGGLLVGLFYAGYFFLDAVLLLRQFAENTLLTALPFLEFRIAIGIYALVAGILAYIGVEGFARTTYLLLPFGIIPLLGVLTLLFPFYNIYHLLPWQGSGLGVVVPKALMDAGYNTGVLVLIILAKPLQNLRTVKAAALYGLGGSAALKALSTFSFTLVLGYTTGREKVLPFYEMARLVYLSRYVQRIEALFILLWVMYGMLAIAANLFIGLYLLVRLLGLPALRPLIPVATLVIAFLAMIPGDITDTINLDILFVQTYAAAAVYVVPGLLFAASWWQGRRKEVKGCVG</sequence>
<feature type="transmembrane region" description="Helical" evidence="8">
    <location>
        <begin position="75"/>
        <end position="97"/>
    </location>
</feature>
<keyword evidence="7 8" id="KW-0472">Membrane</keyword>
<dbReference type="eggNOG" id="COG0814">
    <property type="taxonomic scope" value="Bacteria"/>
</dbReference>
<reference evidence="9 10" key="2">
    <citation type="submission" date="2007-01" db="EMBL/GenBank/DDBJ databases">
        <title>Sequencing of the draft genome and assembly of Thermosinus carboxydivorans Nor1.</title>
        <authorList>
            <consortium name="US DOE Joint Genome Institute (JGI-PGF)"/>
            <person name="Copeland A."/>
            <person name="Lucas S."/>
            <person name="Lapidus A."/>
            <person name="Barry K."/>
            <person name="Glavina del Rio T."/>
            <person name="Dalin E."/>
            <person name="Tice H."/>
            <person name="Bruce D."/>
            <person name="Pitluck S."/>
            <person name="Richardson P."/>
        </authorList>
    </citation>
    <scope>NUCLEOTIDE SEQUENCE [LARGE SCALE GENOMIC DNA]</scope>
    <source>
        <strain evidence="9 10">Nor1</strain>
    </source>
</reference>
<feature type="transmembrane region" description="Helical" evidence="8">
    <location>
        <begin position="217"/>
        <end position="242"/>
    </location>
</feature>
<feature type="transmembrane region" description="Helical" evidence="8">
    <location>
        <begin position="9"/>
        <end position="27"/>
    </location>
</feature>
<evidence type="ECO:0000256" key="5">
    <source>
        <dbReference type="ARBA" id="ARBA00022692"/>
    </source>
</evidence>
<keyword evidence="4" id="KW-0309">Germination</keyword>
<keyword evidence="6 8" id="KW-1133">Transmembrane helix</keyword>
<feature type="transmembrane region" description="Helical" evidence="8">
    <location>
        <begin position="270"/>
        <end position="296"/>
    </location>
</feature>
<dbReference type="OrthoDB" id="1675410at2"/>
<dbReference type="PANTHER" id="PTHR34975:SF2">
    <property type="entry name" value="SPORE GERMINATION PROTEIN A2"/>
    <property type="match status" value="1"/>
</dbReference>
<feature type="transmembrane region" description="Helical" evidence="8">
    <location>
        <begin position="303"/>
        <end position="321"/>
    </location>
</feature>
<comment type="subcellular location">
    <subcellularLocation>
        <location evidence="1">Membrane</location>
        <topology evidence="1">Multi-pass membrane protein</topology>
    </subcellularLocation>
</comment>
<dbReference type="InterPro" id="IPR004761">
    <property type="entry name" value="Spore_GerAB"/>
</dbReference>
<keyword evidence="10" id="KW-1185">Reference proteome</keyword>
<evidence type="ECO:0000256" key="6">
    <source>
        <dbReference type="ARBA" id="ARBA00022989"/>
    </source>
</evidence>
<feature type="transmembrane region" description="Helical" evidence="8">
    <location>
        <begin position="117"/>
        <end position="139"/>
    </location>
</feature>
<accession>A1HTL3</accession>